<gene>
    <name evidence="4" type="ORF">M407DRAFT_20277</name>
</gene>
<evidence type="ECO:0000259" key="3">
    <source>
        <dbReference type="PROSITE" id="PS50222"/>
    </source>
</evidence>
<accession>A0A0C3MAP8</accession>
<dbReference type="InterPro" id="IPR010920">
    <property type="entry name" value="LSM_dom_sf"/>
</dbReference>
<feature type="transmembrane region" description="Helical" evidence="2">
    <location>
        <begin position="559"/>
        <end position="583"/>
    </location>
</feature>
<dbReference type="SUPFAM" id="SSF50182">
    <property type="entry name" value="Sm-like ribonucleoproteins"/>
    <property type="match status" value="1"/>
</dbReference>
<evidence type="ECO:0000313" key="5">
    <source>
        <dbReference type="Proteomes" id="UP000054248"/>
    </source>
</evidence>
<organism evidence="4 5">
    <name type="scientific">Tulasnella calospora MUT 4182</name>
    <dbReference type="NCBI Taxonomy" id="1051891"/>
    <lineage>
        <taxon>Eukaryota</taxon>
        <taxon>Fungi</taxon>
        <taxon>Dikarya</taxon>
        <taxon>Basidiomycota</taxon>
        <taxon>Agaricomycotina</taxon>
        <taxon>Agaricomycetes</taxon>
        <taxon>Cantharellales</taxon>
        <taxon>Tulasnellaceae</taxon>
        <taxon>Tulasnella</taxon>
    </lineage>
</organism>
<evidence type="ECO:0000256" key="1">
    <source>
        <dbReference type="SAM" id="MobiDB-lite"/>
    </source>
</evidence>
<dbReference type="PROSITE" id="PS50222">
    <property type="entry name" value="EF_HAND_2"/>
    <property type="match status" value="1"/>
</dbReference>
<dbReference type="InterPro" id="IPR002048">
    <property type="entry name" value="EF_hand_dom"/>
</dbReference>
<reference evidence="5" key="2">
    <citation type="submission" date="2015-01" db="EMBL/GenBank/DDBJ databases">
        <title>Evolutionary Origins and Diversification of the Mycorrhizal Mutualists.</title>
        <authorList>
            <consortium name="DOE Joint Genome Institute"/>
            <consortium name="Mycorrhizal Genomics Consortium"/>
            <person name="Kohler A."/>
            <person name="Kuo A."/>
            <person name="Nagy L.G."/>
            <person name="Floudas D."/>
            <person name="Copeland A."/>
            <person name="Barry K.W."/>
            <person name="Cichocki N."/>
            <person name="Veneault-Fourrey C."/>
            <person name="LaButti K."/>
            <person name="Lindquist E.A."/>
            <person name="Lipzen A."/>
            <person name="Lundell T."/>
            <person name="Morin E."/>
            <person name="Murat C."/>
            <person name="Riley R."/>
            <person name="Ohm R."/>
            <person name="Sun H."/>
            <person name="Tunlid A."/>
            <person name="Henrissat B."/>
            <person name="Grigoriev I.V."/>
            <person name="Hibbett D.S."/>
            <person name="Martin F."/>
        </authorList>
    </citation>
    <scope>NUCLEOTIDE SEQUENCE [LARGE SCALE GENOMIC DNA]</scope>
    <source>
        <strain evidence="5">MUT 4182</strain>
    </source>
</reference>
<feature type="transmembrane region" description="Helical" evidence="2">
    <location>
        <begin position="532"/>
        <end position="553"/>
    </location>
</feature>
<protein>
    <recommendedName>
        <fullName evidence="3">EF-hand domain-containing protein</fullName>
    </recommendedName>
</protein>
<dbReference type="Proteomes" id="UP000054248">
    <property type="component" value="Unassembled WGS sequence"/>
</dbReference>
<dbReference type="GO" id="GO:0006874">
    <property type="term" value="P:intracellular calcium ion homeostasis"/>
    <property type="evidence" value="ECO:0007669"/>
    <property type="project" value="TreeGrafter"/>
</dbReference>
<keyword evidence="2" id="KW-1133">Transmembrane helix</keyword>
<dbReference type="InterPro" id="IPR058650">
    <property type="entry name" value="Msy1/2-like"/>
</dbReference>
<dbReference type="PANTHER" id="PTHR31323">
    <property type="entry name" value="MECHANOSENSITIVE ION CHANNEL PROTEIN MSY2"/>
    <property type="match status" value="1"/>
</dbReference>
<dbReference type="InterPro" id="IPR006685">
    <property type="entry name" value="MscS_channel_2nd"/>
</dbReference>
<keyword evidence="2" id="KW-0472">Membrane</keyword>
<dbReference type="GO" id="GO:0005262">
    <property type="term" value="F:calcium channel activity"/>
    <property type="evidence" value="ECO:0007669"/>
    <property type="project" value="TreeGrafter"/>
</dbReference>
<feature type="region of interest" description="Disordered" evidence="1">
    <location>
        <begin position="800"/>
        <end position="852"/>
    </location>
</feature>
<name>A0A0C3MAP8_9AGAM</name>
<keyword evidence="5" id="KW-1185">Reference proteome</keyword>
<dbReference type="HOGENOM" id="CLU_010480_3_0_1"/>
<feature type="transmembrane region" description="Helical" evidence="2">
    <location>
        <begin position="166"/>
        <end position="187"/>
    </location>
</feature>
<feature type="transmembrane region" description="Helical" evidence="2">
    <location>
        <begin position="284"/>
        <end position="306"/>
    </location>
</feature>
<dbReference type="Pfam" id="PF25886">
    <property type="entry name" value="Msy1"/>
    <property type="match status" value="1"/>
</dbReference>
<feature type="compositionally biased region" description="Polar residues" evidence="1">
    <location>
        <begin position="818"/>
        <end position="831"/>
    </location>
</feature>
<dbReference type="Pfam" id="PF00924">
    <property type="entry name" value="MS_channel_2nd"/>
    <property type="match status" value="1"/>
</dbReference>
<evidence type="ECO:0000313" key="4">
    <source>
        <dbReference type="EMBL" id="KIO30752.1"/>
    </source>
</evidence>
<sequence length="852" mass="94211">MSFPPPSPQRYHSIDVRPSGDSDEGTSPQTTYPPAHIPSDPFGSQTDLTGQAAARYPPERHPHFGNSASSIAQRYRANASGTQTPIASDDKHAGGSFQKLDEKKHTKNPSTHMNRLSSFDMLSAAENFDTRNASEAHLKFADGDFVTTPVGRAYAYLLNLSIVTRWILYIIPIAALLWIPGIIGLTAAPNAHIWHVKLVWWSIWFTVLWVGWWAALAFAMILPKILRWTIGLAAVSSRHYIGWFEALTRYIALYAWALASWISYQPLIRTKITDTDEAQFPGSGKVLSIIAQIFFGIMLCAAALLAEKFAIQFIAWKFHERSYAGKCATPRQRLTCPLTTYLQPLLDRIEEQKVNIKSLVILYANSSDLPDRSDTLKDGESSKGPAINPKKIFKNVLKGFRGVAEGATTAFGNVASEITGSSTLQPNSPEAKVYTALASANKTRLLARRLFYSFRQEGATELTLGDIARYFPNLERARMAFTLFDKDDNGDATREEVELACLDVHRELLSLSASMKDIDSAVGRLDNILMSLYVIVAALIMAVSLDASFTNLLTGAGTLILGLSWLIGGSAAEILSSIIFLFIKHPYDIGDSVEIENETFTVKEIRLLSTIFIDKHGCFTQAPHSSLTSQFIRNHRRSGPESEPFEMDVAYDTTFEKIEELRAKMLAFVENRRRDFQPIQLTRHLDLPGQEKMVLKADIKYKSNNHLGALRAKRRNMWICCLKQSMTEVGIFGPSGNPNAAAGPTKYTLVPWEEVNQGNNLPAESGGGTIREPLIPKTDFNLSDKNAALRDSADDIWGEGSELNLTNPKQIPTRPTVLPSSSTGARSQPRANTRGPAAEEYEMRPGGPGGPQ</sequence>
<dbReference type="PANTHER" id="PTHR31323:SF15">
    <property type="entry name" value="MECHANOSENSITIVE ION CHANNEL PROTEIN MSY1"/>
    <property type="match status" value="1"/>
</dbReference>
<dbReference type="GO" id="GO:0016020">
    <property type="term" value="C:membrane"/>
    <property type="evidence" value="ECO:0007669"/>
    <property type="project" value="InterPro"/>
</dbReference>
<feature type="transmembrane region" description="Helical" evidence="2">
    <location>
        <begin position="243"/>
        <end position="264"/>
    </location>
</feature>
<dbReference type="GO" id="GO:0005509">
    <property type="term" value="F:calcium ion binding"/>
    <property type="evidence" value="ECO:0007669"/>
    <property type="project" value="InterPro"/>
</dbReference>
<feature type="transmembrane region" description="Helical" evidence="2">
    <location>
        <begin position="199"/>
        <end position="222"/>
    </location>
</feature>
<dbReference type="AlphaFoldDB" id="A0A0C3MAP8"/>
<keyword evidence="2" id="KW-0812">Transmembrane</keyword>
<dbReference type="OrthoDB" id="544685at2759"/>
<proteinExistence type="predicted"/>
<evidence type="ECO:0000256" key="2">
    <source>
        <dbReference type="SAM" id="Phobius"/>
    </source>
</evidence>
<reference evidence="4 5" key="1">
    <citation type="submission" date="2014-04" db="EMBL/GenBank/DDBJ databases">
        <authorList>
            <consortium name="DOE Joint Genome Institute"/>
            <person name="Kuo A."/>
            <person name="Girlanda M."/>
            <person name="Perotto S."/>
            <person name="Kohler A."/>
            <person name="Nagy L.G."/>
            <person name="Floudas D."/>
            <person name="Copeland A."/>
            <person name="Barry K.W."/>
            <person name="Cichocki N."/>
            <person name="Veneault-Fourrey C."/>
            <person name="LaButti K."/>
            <person name="Lindquist E.A."/>
            <person name="Lipzen A."/>
            <person name="Lundell T."/>
            <person name="Morin E."/>
            <person name="Murat C."/>
            <person name="Sun H."/>
            <person name="Tunlid A."/>
            <person name="Henrissat B."/>
            <person name="Grigoriev I.V."/>
            <person name="Hibbett D.S."/>
            <person name="Martin F."/>
            <person name="Nordberg H.P."/>
            <person name="Cantor M.N."/>
            <person name="Hua S.X."/>
        </authorList>
    </citation>
    <scope>NUCLEOTIDE SEQUENCE [LARGE SCALE GENOMIC DNA]</scope>
    <source>
        <strain evidence="4 5">MUT 4182</strain>
    </source>
</reference>
<dbReference type="EMBL" id="KN822969">
    <property type="protein sequence ID" value="KIO30752.1"/>
    <property type="molecule type" value="Genomic_DNA"/>
</dbReference>
<feature type="domain" description="EF-hand" evidence="3">
    <location>
        <begin position="472"/>
        <end position="507"/>
    </location>
</feature>
<feature type="compositionally biased region" description="Basic and acidic residues" evidence="1">
    <location>
        <begin position="88"/>
        <end position="104"/>
    </location>
</feature>
<feature type="region of interest" description="Disordered" evidence="1">
    <location>
        <begin position="1"/>
        <end position="113"/>
    </location>
</feature>